<dbReference type="HOGENOM" id="CLU_1467347_0_0_6"/>
<accession>R4VLL2</accession>
<protein>
    <recommendedName>
        <fullName evidence="4">WxL domain-containing protein</fullName>
    </recommendedName>
</protein>
<evidence type="ECO:0000313" key="3">
    <source>
        <dbReference type="Proteomes" id="UP000017881"/>
    </source>
</evidence>
<dbReference type="EMBL" id="CP005963">
    <property type="protein sequence ID" value="AGM40503.1"/>
    <property type="molecule type" value="Genomic_DNA"/>
</dbReference>
<dbReference type="KEGG" id="ssal:SPISAL_02030"/>
<dbReference type="Proteomes" id="UP000017881">
    <property type="component" value="Chromosome"/>
</dbReference>
<keyword evidence="1" id="KW-0732">Signal</keyword>
<proteinExistence type="predicted"/>
<name>R4VLL2_9GAMM</name>
<evidence type="ECO:0000256" key="1">
    <source>
        <dbReference type="SAM" id="SignalP"/>
    </source>
</evidence>
<reference evidence="2 3" key="1">
    <citation type="journal article" date="2013" name="Genome Announc.">
        <title>Draft Genome of Spiribacter salinus M19-40, an Abundant Gammaproteobacterium in Aquatic Hypersaline Environments.</title>
        <authorList>
            <person name="Leon M.J."/>
            <person name="Ghai R."/>
            <person name="Fernandez A.B."/>
            <person name="Sanchez-Porro C."/>
            <person name="Rodriguez-Valera F."/>
            <person name="Ventosa A."/>
        </authorList>
    </citation>
    <scope>NUCLEOTIDE SEQUENCE [LARGE SCALE GENOMIC DNA]</scope>
    <source>
        <strain evidence="2">M19-40</strain>
    </source>
</reference>
<feature type="signal peptide" evidence="1">
    <location>
        <begin position="1"/>
        <end position="25"/>
    </location>
</feature>
<sequence>MRCKQGQIIGLLGIALSTIPLTAIADEEVDQTITFNVEEVSMLAMSGGDSVKLELINTDLSAGEDPRKSDSNDSTQLQYTVLTDDDNRNITIEADGDLPPGFDITAGVSNIPGEGQCGTAQTGIDMTSKKTQTLISDVGTCWTGTGTGAQVAYSISPTGGTNGVAELNASDEYSMDVMYTLGED</sequence>
<feature type="chain" id="PRO_5004372015" description="WxL domain-containing protein" evidence="1">
    <location>
        <begin position="26"/>
        <end position="184"/>
    </location>
</feature>
<evidence type="ECO:0008006" key="4">
    <source>
        <dbReference type="Google" id="ProtNLM"/>
    </source>
</evidence>
<organism evidence="2 3">
    <name type="scientific">Spiribacter salinus M19-40</name>
    <dbReference type="NCBI Taxonomy" id="1260251"/>
    <lineage>
        <taxon>Bacteria</taxon>
        <taxon>Pseudomonadati</taxon>
        <taxon>Pseudomonadota</taxon>
        <taxon>Gammaproteobacteria</taxon>
        <taxon>Chromatiales</taxon>
        <taxon>Ectothiorhodospiraceae</taxon>
        <taxon>Spiribacter</taxon>
    </lineage>
</organism>
<gene>
    <name evidence="2" type="ORF">SPISAL_02030</name>
</gene>
<dbReference type="RefSeq" id="WP_016352810.1">
    <property type="nucleotide sequence ID" value="NC_021291.1"/>
</dbReference>
<dbReference type="AlphaFoldDB" id="R4VLL2"/>
<evidence type="ECO:0000313" key="2">
    <source>
        <dbReference type="EMBL" id="AGM40503.1"/>
    </source>
</evidence>
<keyword evidence="3" id="KW-1185">Reference proteome</keyword>